<proteinExistence type="predicted"/>
<dbReference type="RefSeq" id="WP_142106442.1">
    <property type="nucleotide sequence ID" value="NZ_VFPH01000003.1"/>
</dbReference>
<dbReference type="InterPro" id="IPR023809">
    <property type="entry name" value="Thiopep_bacteriocin_synth_dom"/>
</dbReference>
<dbReference type="OrthoDB" id="3607295at2"/>
<gene>
    <name evidence="2" type="ORF">FB388_6461</name>
</gene>
<dbReference type="Pfam" id="PF14028">
    <property type="entry name" value="Lant_dehydr_C"/>
    <property type="match status" value="1"/>
</dbReference>
<dbReference type="EMBL" id="VFPH01000003">
    <property type="protein sequence ID" value="TQM35035.1"/>
    <property type="molecule type" value="Genomic_DNA"/>
</dbReference>
<feature type="domain" description="Thiopeptide-type bacteriocin biosynthesis" evidence="1">
    <location>
        <begin position="14"/>
        <end position="314"/>
    </location>
</feature>
<evidence type="ECO:0000259" key="1">
    <source>
        <dbReference type="Pfam" id="PF14028"/>
    </source>
</evidence>
<organism evidence="2 3">
    <name type="scientific">Pseudonocardia cypriaca</name>
    <dbReference type="NCBI Taxonomy" id="882449"/>
    <lineage>
        <taxon>Bacteria</taxon>
        <taxon>Bacillati</taxon>
        <taxon>Actinomycetota</taxon>
        <taxon>Actinomycetes</taxon>
        <taxon>Pseudonocardiales</taxon>
        <taxon>Pseudonocardiaceae</taxon>
        <taxon>Pseudonocardia</taxon>
    </lineage>
</organism>
<evidence type="ECO:0000313" key="2">
    <source>
        <dbReference type="EMBL" id="TQM35035.1"/>
    </source>
</evidence>
<accession>A0A543FMF3</accession>
<reference evidence="2 3" key="1">
    <citation type="submission" date="2019-06" db="EMBL/GenBank/DDBJ databases">
        <title>Sequencing the genomes of 1000 actinobacteria strains.</title>
        <authorList>
            <person name="Klenk H.-P."/>
        </authorList>
    </citation>
    <scope>NUCLEOTIDE SEQUENCE [LARGE SCALE GENOMIC DNA]</scope>
    <source>
        <strain evidence="2 3">DSM 45511</strain>
    </source>
</reference>
<dbReference type="NCBIfam" id="TIGR03891">
    <property type="entry name" value="thiopep_ocin"/>
    <property type="match status" value="1"/>
</dbReference>
<keyword evidence="3" id="KW-1185">Reference proteome</keyword>
<protein>
    <submittedName>
        <fullName evidence="2">Thiopeptide-type bacteriocin biosynthesis protein</fullName>
    </submittedName>
</protein>
<name>A0A543FMF3_9PSEU</name>
<comment type="caution">
    <text evidence="2">The sequence shown here is derived from an EMBL/GenBank/DDBJ whole genome shotgun (WGS) entry which is preliminary data.</text>
</comment>
<dbReference type="Proteomes" id="UP000319818">
    <property type="component" value="Unassembled WGS sequence"/>
</dbReference>
<evidence type="ECO:0000313" key="3">
    <source>
        <dbReference type="Proteomes" id="UP000319818"/>
    </source>
</evidence>
<dbReference type="AlphaFoldDB" id="A0A543FMF3"/>
<sequence>MPDTLVPPRSQREWVSIHVFHRGDLDAVLVEAVGPLVDELSSAGTLGSWFFLRYWEGGPHLRLRVRPAAPEHAEEVSARVVERCARHLRSRPAGPAPADVVDAYREVAARWARAERLAEYDDRVRAVDSVELVPYRPESAVYGERAALAAAEAHFAESSALALRLLRGGLAMDRRRAVALAALMLAVAVCEPRAADAARRLPRPDGVGATPRLREQARRFWAAANADAATGLGGELATWLRSVRALHQTFATAALNGSFAPSETASPLGHLAACAAPATRPAAAVVLRCTHLLFNRLGVHGAAEVQIAGMAAAALNGLDEEE</sequence>